<proteinExistence type="predicted"/>
<dbReference type="eggNOG" id="ENOG502RWPB">
    <property type="taxonomic scope" value="Eukaryota"/>
</dbReference>
<evidence type="ECO:0000259" key="1">
    <source>
        <dbReference type="Pfam" id="PF02752"/>
    </source>
</evidence>
<keyword evidence="3" id="KW-1185">Reference proteome</keyword>
<dbReference type="InterPro" id="IPR014756">
    <property type="entry name" value="Ig_E-set"/>
</dbReference>
<name>B6K6W6_SCHJY</name>
<dbReference type="OrthoDB" id="298939at2759"/>
<evidence type="ECO:0000313" key="2">
    <source>
        <dbReference type="EMBL" id="EEB09270.2"/>
    </source>
</evidence>
<dbReference type="InterPro" id="IPR014752">
    <property type="entry name" value="Arrestin-like_C"/>
</dbReference>
<organism evidence="2 3">
    <name type="scientific">Schizosaccharomyces japonicus (strain yFS275 / FY16936)</name>
    <name type="common">Fission yeast</name>
    <dbReference type="NCBI Taxonomy" id="402676"/>
    <lineage>
        <taxon>Eukaryota</taxon>
        <taxon>Fungi</taxon>
        <taxon>Dikarya</taxon>
        <taxon>Ascomycota</taxon>
        <taxon>Taphrinomycotina</taxon>
        <taxon>Schizosaccharomycetes</taxon>
        <taxon>Schizosaccharomycetales</taxon>
        <taxon>Schizosaccharomycetaceae</taxon>
        <taxon>Schizosaccharomyces</taxon>
    </lineage>
</organism>
<dbReference type="STRING" id="402676.B6K6W6"/>
<protein>
    <submittedName>
        <fullName evidence="2">Arrestin</fullName>
    </submittedName>
</protein>
<reference evidence="2 3" key="1">
    <citation type="journal article" date="2011" name="Science">
        <title>Comparative functional genomics of the fission yeasts.</title>
        <authorList>
            <person name="Rhind N."/>
            <person name="Chen Z."/>
            <person name="Yassour M."/>
            <person name="Thompson D.A."/>
            <person name="Haas B.J."/>
            <person name="Habib N."/>
            <person name="Wapinski I."/>
            <person name="Roy S."/>
            <person name="Lin M.F."/>
            <person name="Heiman D.I."/>
            <person name="Young S.K."/>
            <person name="Furuya K."/>
            <person name="Guo Y."/>
            <person name="Pidoux A."/>
            <person name="Chen H.M."/>
            <person name="Robbertse B."/>
            <person name="Goldberg J.M."/>
            <person name="Aoki K."/>
            <person name="Bayne E.H."/>
            <person name="Berlin A.M."/>
            <person name="Desjardins C.A."/>
            <person name="Dobbs E."/>
            <person name="Dukaj L."/>
            <person name="Fan L."/>
            <person name="FitzGerald M.G."/>
            <person name="French C."/>
            <person name="Gujja S."/>
            <person name="Hansen K."/>
            <person name="Keifenheim D."/>
            <person name="Levin J.Z."/>
            <person name="Mosher R.A."/>
            <person name="Mueller C.A."/>
            <person name="Pfiffner J."/>
            <person name="Priest M."/>
            <person name="Russ C."/>
            <person name="Smialowska A."/>
            <person name="Swoboda P."/>
            <person name="Sykes S.M."/>
            <person name="Vaughn M."/>
            <person name="Vengrova S."/>
            <person name="Yoder R."/>
            <person name="Zeng Q."/>
            <person name="Allshire R."/>
            <person name="Baulcombe D."/>
            <person name="Birren B.W."/>
            <person name="Brown W."/>
            <person name="Ekwall K."/>
            <person name="Kellis M."/>
            <person name="Leatherwood J."/>
            <person name="Levin H."/>
            <person name="Margalit H."/>
            <person name="Martienssen R."/>
            <person name="Nieduszynski C.A."/>
            <person name="Spatafora J.W."/>
            <person name="Friedman N."/>
            <person name="Dalgaard J.Z."/>
            <person name="Baumann P."/>
            <person name="Niki H."/>
            <person name="Regev A."/>
            <person name="Nusbaum C."/>
        </authorList>
    </citation>
    <scope>NUCLEOTIDE SEQUENCE [LARGE SCALE GENOMIC DNA]</scope>
    <source>
        <strain evidence="3">yFS275 / FY16936</strain>
    </source>
</reference>
<accession>B6K6W6</accession>
<dbReference type="AlphaFoldDB" id="B6K6W6"/>
<evidence type="ECO:0000313" key="3">
    <source>
        <dbReference type="Proteomes" id="UP000001744"/>
    </source>
</evidence>
<dbReference type="InterPro" id="IPR011022">
    <property type="entry name" value="Arrestin_C-like"/>
</dbReference>
<sequence>MMRIRKKNIMDNRKEAIVTCYTPTYAVREKIQSLVMDPVLESDLVKLSLRFSSSVFHQETCIQGHINVNAPHGTEAIDLIRIKAYAIGVCERKFGAIDVFMCRDKLIQDRKYIVPNVLLQYADKDTNDYSIRIQSTTHLGVPFKIGLPEYIGPGSYKDKNIRVCYFVSVSLIFKHNETVHDIRTFKQIELYPTIPPSVTETKQMILSNETDCHPNVKNSKTATIVARLYRTAYMSGDPIAVQLRIQNASDKRLTRLKLTLKRNLLVFTNSRIRNSEGRCTSSGVIKKQKTETIKSETINTRKNNPYNWHGVPPSNEQDIECHIWIPKNACTIEVGADFEVRYSLNVEIGSCLKTISSISIPVRIIPRMSLLCSSFHYPFLTPLQNMLKNRPVLTDTSLMDEVDTNQQASLSSWTGSSSRLQTCQSLFCI</sequence>
<dbReference type="SUPFAM" id="SSF81296">
    <property type="entry name" value="E set domains"/>
    <property type="match status" value="1"/>
</dbReference>
<dbReference type="RefSeq" id="XP_002175563.2">
    <property type="nucleotide sequence ID" value="XM_002175527.2"/>
</dbReference>
<dbReference type="GeneID" id="7051831"/>
<dbReference type="Gene3D" id="2.60.40.640">
    <property type="match status" value="1"/>
</dbReference>
<dbReference type="JaponicusDB" id="SJAG_04466"/>
<feature type="domain" description="Arrestin C-terminal-like" evidence="1">
    <location>
        <begin position="220"/>
        <end position="364"/>
    </location>
</feature>
<dbReference type="EMBL" id="KE651168">
    <property type="protein sequence ID" value="EEB09270.2"/>
    <property type="molecule type" value="Genomic_DNA"/>
</dbReference>
<dbReference type="HOGENOM" id="CLU_639611_0_0_1"/>
<gene>
    <name evidence="2" type="ORF">SJAG_04466</name>
</gene>
<dbReference type="Proteomes" id="UP000001744">
    <property type="component" value="Unassembled WGS sequence"/>
</dbReference>
<dbReference type="Pfam" id="PF02752">
    <property type="entry name" value="Arrestin_C"/>
    <property type="match status" value="1"/>
</dbReference>
<dbReference type="OMA" id="RECQEIN"/>
<dbReference type="VEuPathDB" id="FungiDB:SJAG_04466"/>